<dbReference type="Gene3D" id="1.10.10.60">
    <property type="entry name" value="Homeodomain-like"/>
    <property type="match status" value="1"/>
</dbReference>
<keyword evidence="2" id="KW-0804">Transcription</keyword>
<evidence type="ECO:0000256" key="3">
    <source>
        <dbReference type="SAM" id="Phobius"/>
    </source>
</evidence>
<dbReference type="GO" id="GO:0003700">
    <property type="term" value="F:DNA-binding transcription factor activity"/>
    <property type="evidence" value="ECO:0007669"/>
    <property type="project" value="InterPro"/>
</dbReference>
<dbReference type="InterPro" id="IPR018060">
    <property type="entry name" value="HTH_AraC"/>
</dbReference>
<gene>
    <name evidence="5" type="ORF">DU428_12540</name>
</gene>
<dbReference type="Pfam" id="PF12833">
    <property type="entry name" value="HTH_18"/>
    <property type="match status" value="1"/>
</dbReference>
<dbReference type="SUPFAM" id="SSF46689">
    <property type="entry name" value="Homeodomain-like"/>
    <property type="match status" value="1"/>
</dbReference>
<keyword evidence="3" id="KW-1133">Transmembrane helix</keyword>
<reference evidence="5 6" key="1">
    <citation type="submission" date="2018-07" db="EMBL/GenBank/DDBJ databases">
        <title>Oceanihabitans testaceum sp. nov., isolated from marine sediment.</title>
        <authorList>
            <person name="Li C.-M."/>
        </authorList>
    </citation>
    <scope>NUCLEOTIDE SEQUENCE [LARGE SCALE GENOMIC DNA]</scope>
    <source>
        <strain evidence="5 6">S9-10</strain>
    </source>
</reference>
<evidence type="ECO:0000259" key="4">
    <source>
        <dbReference type="PROSITE" id="PS01124"/>
    </source>
</evidence>
<evidence type="ECO:0000256" key="1">
    <source>
        <dbReference type="ARBA" id="ARBA00023015"/>
    </source>
</evidence>
<evidence type="ECO:0000313" key="6">
    <source>
        <dbReference type="Proteomes" id="UP000252249"/>
    </source>
</evidence>
<dbReference type="Pfam" id="PF13174">
    <property type="entry name" value="TPR_6"/>
    <property type="match status" value="1"/>
</dbReference>
<dbReference type="SMART" id="SM00028">
    <property type="entry name" value="TPR"/>
    <property type="match status" value="4"/>
</dbReference>
<dbReference type="InterPro" id="IPR009057">
    <property type="entry name" value="Homeodomain-like_sf"/>
</dbReference>
<dbReference type="RefSeq" id="WP_113966739.1">
    <property type="nucleotide sequence ID" value="NZ_QNRP01000009.1"/>
</dbReference>
<sequence>MLQAGVVVQYDKVFATMTVATDQSAIEHIIEAQYLIDLGEYDTSITYLNIILQRYQGNNKEVKARLLGGLARNYLNLGLNRKAIQFWEDAIKLIENSKDHLFIESVFRNNMSIAYIKLGQTDKAYENLLQSLEKYPLAQTYKNLSDIALDKNKDFELSNYYLTNGLSLIQDTLYKGKVYMHEDYLSKLHLSNITEGYAYHYYIKKDYQTSLLKYQEVLSIAESLKRVRLRVKILKKIGYLYKELGDSEKSTSYLSRYISLNDSLRVIMNNSLSIPIQNFIEETEGETQASDIRSDRYVIIFIIFIAALVLYATLFYVKRKRRLGGAENLEKSNASSSNAQVSINSSLPLKMKEELMLKLQEFEVSNAFLEKDMSFSKLVAYVNSNEKYLRQILKKYKNTDYNNYINALRINYIVEKLNTDPEYLNYKISYLAAESGFSSHSKFSASFRQQVGLSPSRYIERIKEEKTISL</sequence>
<dbReference type="GO" id="GO:0043565">
    <property type="term" value="F:sequence-specific DNA binding"/>
    <property type="evidence" value="ECO:0007669"/>
    <property type="project" value="InterPro"/>
</dbReference>
<dbReference type="Pfam" id="PF13181">
    <property type="entry name" value="TPR_8"/>
    <property type="match status" value="1"/>
</dbReference>
<dbReference type="PROSITE" id="PS01124">
    <property type="entry name" value="HTH_ARAC_FAMILY_2"/>
    <property type="match status" value="1"/>
</dbReference>
<comment type="caution">
    <text evidence="5">The sequence shown here is derived from an EMBL/GenBank/DDBJ whole genome shotgun (WGS) entry which is preliminary data.</text>
</comment>
<organism evidence="5 6">
    <name type="scientific">Oceanihabitans sediminis</name>
    <dbReference type="NCBI Taxonomy" id="1812012"/>
    <lineage>
        <taxon>Bacteria</taxon>
        <taxon>Pseudomonadati</taxon>
        <taxon>Bacteroidota</taxon>
        <taxon>Flavobacteriia</taxon>
        <taxon>Flavobacteriales</taxon>
        <taxon>Flavobacteriaceae</taxon>
        <taxon>Oceanihabitans</taxon>
    </lineage>
</organism>
<dbReference type="SMART" id="SM00342">
    <property type="entry name" value="HTH_ARAC"/>
    <property type="match status" value="1"/>
</dbReference>
<keyword evidence="3" id="KW-0472">Membrane</keyword>
<accession>A0A368P1J4</accession>
<keyword evidence="3" id="KW-0812">Transmembrane</keyword>
<keyword evidence="1" id="KW-0805">Transcription regulation</keyword>
<evidence type="ECO:0000313" key="5">
    <source>
        <dbReference type="EMBL" id="RCU56408.1"/>
    </source>
</evidence>
<dbReference type="InterPro" id="IPR019734">
    <property type="entry name" value="TPR_rpt"/>
</dbReference>
<evidence type="ECO:0000256" key="2">
    <source>
        <dbReference type="ARBA" id="ARBA00023163"/>
    </source>
</evidence>
<name>A0A368P1J4_9FLAO</name>
<proteinExistence type="predicted"/>
<dbReference type="OrthoDB" id="5295174at2"/>
<protein>
    <submittedName>
        <fullName evidence="5">Helix-turn-helix domain-containing protein</fullName>
    </submittedName>
</protein>
<keyword evidence="6" id="KW-1185">Reference proteome</keyword>
<dbReference type="AlphaFoldDB" id="A0A368P1J4"/>
<dbReference type="EMBL" id="QPIG01000006">
    <property type="protein sequence ID" value="RCU56408.1"/>
    <property type="molecule type" value="Genomic_DNA"/>
</dbReference>
<dbReference type="SUPFAM" id="SSF48452">
    <property type="entry name" value="TPR-like"/>
    <property type="match status" value="1"/>
</dbReference>
<dbReference type="InterPro" id="IPR011990">
    <property type="entry name" value="TPR-like_helical_dom_sf"/>
</dbReference>
<feature type="transmembrane region" description="Helical" evidence="3">
    <location>
        <begin position="297"/>
        <end position="317"/>
    </location>
</feature>
<dbReference type="Gene3D" id="1.25.40.10">
    <property type="entry name" value="Tetratricopeptide repeat domain"/>
    <property type="match status" value="2"/>
</dbReference>
<dbReference type="Proteomes" id="UP000252249">
    <property type="component" value="Unassembled WGS sequence"/>
</dbReference>
<feature type="domain" description="HTH araC/xylS-type" evidence="4">
    <location>
        <begin position="369"/>
        <end position="461"/>
    </location>
</feature>